<reference evidence="3 4" key="1">
    <citation type="journal article" date="2012" name="Nucleic Acids Res.">
        <title>Sequencing of the smallest Apicomplexan genome from the human pathogen Babesia microti.</title>
        <authorList>
            <person name="Cornillot E."/>
            <person name="Hadj-Kaddour K."/>
            <person name="Dassouli A."/>
            <person name="Noel B."/>
            <person name="Ranwez V."/>
            <person name="Vacherie B."/>
            <person name="Augagneur Y."/>
            <person name="Bres V."/>
            <person name="Duclos A."/>
            <person name="Randazzo S."/>
            <person name="Carcy B."/>
            <person name="Debierre-Grockiego F."/>
            <person name="Delbecq S."/>
            <person name="Moubri-Menage K."/>
            <person name="Shams-Eldin H."/>
            <person name="Usmani-Brown S."/>
            <person name="Bringaud F."/>
            <person name="Wincker P."/>
            <person name="Vivares C.P."/>
            <person name="Schwarz R.T."/>
            <person name="Schetters T.P."/>
            <person name="Krause P.J."/>
            <person name="Gorenflot A."/>
            <person name="Berry V."/>
            <person name="Barbe V."/>
            <person name="Ben Mamoun C."/>
        </authorList>
    </citation>
    <scope>NUCLEOTIDE SEQUENCE [LARGE SCALE GENOMIC DNA]</scope>
    <source>
        <strain evidence="3 4">RI</strain>
    </source>
</reference>
<feature type="compositionally biased region" description="Low complexity" evidence="2">
    <location>
        <begin position="558"/>
        <end position="568"/>
    </location>
</feature>
<dbReference type="AlphaFoldDB" id="A0A0K3ANW1"/>
<feature type="region of interest" description="Disordered" evidence="2">
    <location>
        <begin position="590"/>
        <end position="639"/>
    </location>
</feature>
<feature type="compositionally biased region" description="Low complexity" evidence="2">
    <location>
        <begin position="533"/>
        <end position="542"/>
    </location>
</feature>
<feature type="compositionally biased region" description="Low complexity" evidence="2">
    <location>
        <begin position="379"/>
        <end position="402"/>
    </location>
</feature>
<dbReference type="GO" id="GO:0005643">
    <property type="term" value="C:nuclear pore"/>
    <property type="evidence" value="ECO:0007669"/>
    <property type="project" value="UniProtKB-ARBA"/>
</dbReference>
<feature type="compositionally biased region" description="Polar residues" evidence="2">
    <location>
        <begin position="510"/>
        <end position="525"/>
    </location>
</feature>
<evidence type="ECO:0000313" key="4">
    <source>
        <dbReference type="Proteomes" id="UP000002899"/>
    </source>
</evidence>
<sequence>MQGVNSLQSQTTNYQLNDISYKPEYANANGKMTVRQISMIISPWKGQFERADKLIKQKETTLDSIGHSILQMDNSYDSCCKLHDDVHSVVKQCALETEKLLNQAKKFLKNQEERVKRYNQAKRLVDLIKNEDKSDKGTSWLNAIQVPNHLLIQLAKDLLFQIRSYGKQVDDLENNANALLGANGSNVLSMIESLLDMHHESILAQNAKIASLVARAEHIEGTLGKSIDMEPFIKAFHPVKLESVTQAPKQEMNDIKIKIENFKRFNKALTGDGNDNKPIHLGNLLSPILPSNSTGNFIGQQPQAQQSQMGIMGGFGTSSGLLASNTQQNTNTGGGLFGSSFANSGTGTGLGTGTGGGLFGSISNNPLTGTGSTGGGLFGSTSTSQPATTGGLFGGTASTGASATGGGLSGSTSTIQPTTTGGLFGSTTTQQNTSGGLFGSTATTGTSGGGLFGSSNTGTSSGGLFGSTTQQNTSGGLFGTTMQSNTGGGGLFGSSNTGTSSGGLFGSTTQQNTSGGLFGTTMQSNTGGGGLFGSSQPQQQSGGLFGSASNQNTGGLFGQSNQQQSTTGGLFGSNQTNTCGGGLFGSSVTPSSGGCGLSGQSNQNTGGGMFGSNQPSSGGGLFGSSQMKPQQQSGGMFGKTVLGSSGTFAVGSNGTAVQIGGQQQQGWGQQNNLFGKPQQIGGGLFR</sequence>
<dbReference type="OMA" id="YIQNEVQ"/>
<keyword evidence="4" id="KW-1185">Reference proteome</keyword>
<protein>
    <submittedName>
        <fullName evidence="3">Nucleoporin FG repeat region</fullName>
    </submittedName>
</protein>
<feature type="coiled-coil region" evidence="1">
    <location>
        <begin position="94"/>
        <end position="121"/>
    </location>
</feature>
<feature type="compositionally biased region" description="Polar residues" evidence="2">
    <location>
        <begin position="590"/>
        <end position="604"/>
    </location>
</feature>
<feature type="region of interest" description="Disordered" evidence="2">
    <location>
        <begin position="663"/>
        <end position="686"/>
    </location>
</feature>
<dbReference type="OrthoDB" id="2538017at2759"/>
<dbReference type="VEuPathDB" id="PiroplasmaDB:BMR1_03g03060"/>
<feature type="compositionally biased region" description="Polar residues" evidence="2">
    <location>
        <begin position="623"/>
        <end position="634"/>
    </location>
</feature>
<dbReference type="GeneID" id="24425254"/>
<evidence type="ECO:0000256" key="1">
    <source>
        <dbReference type="SAM" id="Coils"/>
    </source>
</evidence>
<dbReference type="EMBL" id="LN871598">
    <property type="protein sequence ID" value="CTQ41212.1"/>
    <property type="molecule type" value="Genomic_DNA"/>
</dbReference>
<dbReference type="Pfam" id="PF13634">
    <property type="entry name" value="Nucleoporin_FG"/>
    <property type="match status" value="3"/>
</dbReference>
<feature type="compositionally biased region" description="Low complexity" evidence="2">
    <location>
        <begin position="410"/>
        <end position="445"/>
    </location>
</feature>
<evidence type="ECO:0000256" key="2">
    <source>
        <dbReference type="SAM" id="MobiDB-lite"/>
    </source>
</evidence>
<dbReference type="RefSeq" id="XP_012649223.1">
    <property type="nucleotide sequence ID" value="XM_012793769.1"/>
</dbReference>
<feature type="region of interest" description="Disordered" evidence="2">
    <location>
        <begin position="370"/>
        <end position="573"/>
    </location>
</feature>
<dbReference type="KEGG" id="bmic:BMR1_03g03060"/>
<feature type="compositionally biased region" description="Polar residues" evidence="2">
    <location>
        <begin position="470"/>
        <end position="483"/>
    </location>
</feature>
<evidence type="ECO:0000313" key="3">
    <source>
        <dbReference type="EMBL" id="CTQ41212.1"/>
    </source>
</evidence>
<organism evidence="3 4">
    <name type="scientific">Babesia microti (strain RI)</name>
    <dbReference type="NCBI Taxonomy" id="1133968"/>
    <lineage>
        <taxon>Eukaryota</taxon>
        <taxon>Sar</taxon>
        <taxon>Alveolata</taxon>
        <taxon>Apicomplexa</taxon>
        <taxon>Aconoidasida</taxon>
        <taxon>Piroplasmida</taxon>
        <taxon>Babesiidae</taxon>
        <taxon>Babesia</taxon>
    </lineage>
</organism>
<gene>
    <name evidence="3" type="ORF">BMR1_03g03060</name>
</gene>
<reference evidence="3 4" key="3">
    <citation type="journal article" date="2016" name="Sci. Rep.">
        <title>Genome-wide diversity and gene expression profiling of Babesia microti isolates identify polymorphic genes that mediate host-pathogen interactions.</title>
        <authorList>
            <person name="Silva J.C."/>
            <person name="Cornillot E."/>
            <person name="McCracken C."/>
            <person name="Usmani-Brown S."/>
            <person name="Dwivedi A."/>
            <person name="Ifeonu O.O."/>
            <person name="Crabtree J."/>
            <person name="Gotia H.T."/>
            <person name="Virji A.Z."/>
            <person name="Reynes C."/>
            <person name="Colinge J."/>
            <person name="Kumar V."/>
            <person name="Lawres L."/>
            <person name="Pazzi J.E."/>
            <person name="Pablo J.V."/>
            <person name="Hung C."/>
            <person name="Brancato J."/>
            <person name="Kumari P."/>
            <person name="Orvis J."/>
            <person name="Tretina K."/>
            <person name="Chibucos M."/>
            <person name="Ott S."/>
            <person name="Sadzewicz L."/>
            <person name="Sengamalay N."/>
            <person name="Shetty A.C."/>
            <person name="Su Q."/>
            <person name="Tallon L."/>
            <person name="Fraser C.M."/>
            <person name="Frutos R."/>
            <person name="Molina D.M."/>
            <person name="Krause P.J."/>
            <person name="Ben Mamoun C."/>
        </authorList>
    </citation>
    <scope>NUCLEOTIDE SEQUENCE [LARGE SCALE GENOMIC DNA]</scope>
    <source>
        <strain evidence="3 4">RI</strain>
    </source>
</reference>
<dbReference type="InterPro" id="IPR025574">
    <property type="entry name" value="Nucleoporin_FG_rpt"/>
</dbReference>
<keyword evidence="1" id="KW-0175">Coiled coil</keyword>
<reference evidence="3 4" key="2">
    <citation type="journal article" date="2013" name="PLoS ONE">
        <title>Whole genome mapping and re-organization of the nuclear and mitochondrial genomes of Babesia microti isolates.</title>
        <authorList>
            <person name="Cornillot E."/>
            <person name="Dassouli A."/>
            <person name="Garg A."/>
            <person name="Pachikara N."/>
            <person name="Randazzo S."/>
            <person name="Depoix D."/>
            <person name="Carcy B."/>
            <person name="Delbecq S."/>
            <person name="Frutos R."/>
            <person name="Silva J.C."/>
            <person name="Sutton R."/>
            <person name="Krause P.J."/>
            <person name="Mamoun C.B."/>
        </authorList>
    </citation>
    <scope>NUCLEOTIDE SEQUENCE [LARGE SCALE GENOMIC DNA]</scope>
    <source>
        <strain evidence="3 4">RI</strain>
    </source>
</reference>
<proteinExistence type="predicted"/>
<dbReference type="Proteomes" id="UP000002899">
    <property type="component" value="Chromosome III"/>
</dbReference>
<name>A0A0K3ANW1_BABMR</name>
<accession>A0A0K3ANW1</accession>